<reference evidence="1" key="3">
    <citation type="submission" date="2015-04" db="UniProtKB">
        <authorList>
            <consortium name="EnsemblPlants"/>
        </authorList>
    </citation>
    <scope>IDENTIFICATION</scope>
</reference>
<proteinExistence type="predicted"/>
<accession>A0A0D9WZB9</accession>
<dbReference type="Proteomes" id="UP000032180">
    <property type="component" value="Chromosome 7"/>
</dbReference>
<sequence>MDRVDESVLSAEHDFNTTAAAPWNREPRTMGCMTKLEEVKEKEVKKICCFPMPLGLPWRNSGGVEIMLSRKD</sequence>
<dbReference type="AlphaFoldDB" id="A0A0D9WZB9"/>
<keyword evidence="2" id="KW-1185">Reference proteome</keyword>
<dbReference type="Gramene" id="LPERR07G13290.1">
    <property type="protein sequence ID" value="LPERR07G13290.1"/>
    <property type="gene ID" value="LPERR07G13290"/>
</dbReference>
<organism evidence="1 2">
    <name type="scientific">Leersia perrieri</name>
    <dbReference type="NCBI Taxonomy" id="77586"/>
    <lineage>
        <taxon>Eukaryota</taxon>
        <taxon>Viridiplantae</taxon>
        <taxon>Streptophyta</taxon>
        <taxon>Embryophyta</taxon>
        <taxon>Tracheophyta</taxon>
        <taxon>Spermatophyta</taxon>
        <taxon>Magnoliopsida</taxon>
        <taxon>Liliopsida</taxon>
        <taxon>Poales</taxon>
        <taxon>Poaceae</taxon>
        <taxon>BOP clade</taxon>
        <taxon>Oryzoideae</taxon>
        <taxon>Oryzeae</taxon>
        <taxon>Oryzinae</taxon>
        <taxon>Leersia</taxon>
    </lineage>
</organism>
<dbReference type="HOGENOM" id="CLU_2725848_0_0_1"/>
<reference evidence="1 2" key="1">
    <citation type="submission" date="2012-08" db="EMBL/GenBank/DDBJ databases">
        <title>Oryza genome evolution.</title>
        <authorList>
            <person name="Wing R.A."/>
        </authorList>
    </citation>
    <scope>NUCLEOTIDE SEQUENCE</scope>
</reference>
<name>A0A0D9WZB9_9ORYZ</name>
<reference evidence="2" key="2">
    <citation type="submission" date="2013-12" db="EMBL/GenBank/DDBJ databases">
        <authorList>
            <person name="Yu Y."/>
            <person name="Lee S."/>
            <person name="de Baynast K."/>
            <person name="Wissotski M."/>
            <person name="Liu L."/>
            <person name="Talag J."/>
            <person name="Goicoechea J."/>
            <person name="Angelova A."/>
            <person name="Jetty R."/>
            <person name="Kudrna D."/>
            <person name="Golser W."/>
            <person name="Rivera L."/>
            <person name="Zhang J."/>
            <person name="Wing R."/>
        </authorList>
    </citation>
    <scope>NUCLEOTIDE SEQUENCE</scope>
</reference>
<protein>
    <submittedName>
        <fullName evidence="1">Uncharacterized protein</fullName>
    </submittedName>
</protein>
<evidence type="ECO:0000313" key="2">
    <source>
        <dbReference type="Proteomes" id="UP000032180"/>
    </source>
</evidence>
<evidence type="ECO:0000313" key="1">
    <source>
        <dbReference type="EnsemblPlants" id="LPERR07G13290.1"/>
    </source>
</evidence>
<dbReference type="EnsemblPlants" id="LPERR07G13290.1">
    <property type="protein sequence ID" value="LPERR07G13290.1"/>
    <property type="gene ID" value="LPERR07G13290"/>
</dbReference>